<dbReference type="InterPro" id="IPR002173">
    <property type="entry name" value="Carboh/pur_kinase_PfkB_CS"/>
</dbReference>
<dbReference type="Pfam" id="PF00294">
    <property type="entry name" value="PfkB"/>
    <property type="match status" value="1"/>
</dbReference>
<evidence type="ECO:0000256" key="9">
    <source>
        <dbReference type="ARBA" id="ARBA00022842"/>
    </source>
</evidence>
<feature type="binding site" evidence="12">
    <location>
        <position position="139"/>
    </location>
    <ligand>
        <name>substrate</name>
    </ligand>
</feature>
<reference evidence="14" key="2">
    <citation type="submission" date="2020-09" db="EMBL/GenBank/DDBJ databases">
        <authorList>
            <person name="Sun Q."/>
            <person name="Ohkuma M."/>
        </authorList>
    </citation>
    <scope>NUCLEOTIDE SEQUENCE</scope>
    <source>
        <strain evidence="14">JCM 19831</strain>
    </source>
</reference>
<dbReference type="PANTHER" id="PTHR10584">
    <property type="entry name" value="SUGAR KINASE"/>
    <property type="match status" value="1"/>
</dbReference>
<dbReference type="HAMAP" id="MF_01987">
    <property type="entry name" value="Ribokinase"/>
    <property type="match status" value="1"/>
</dbReference>
<dbReference type="Gene3D" id="3.40.1190.20">
    <property type="match status" value="1"/>
</dbReference>
<comment type="similarity">
    <text evidence="12">Belongs to the carbohydrate kinase PfkB family. Ribokinase subfamily.</text>
</comment>
<dbReference type="Proteomes" id="UP000642070">
    <property type="component" value="Unassembled WGS sequence"/>
</dbReference>
<organism evidence="14 15">
    <name type="scientific">Dactylosporangium sucinum</name>
    <dbReference type="NCBI Taxonomy" id="1424081"/>
    <lineage>
        <taxon>Bacteria</taxon>
        <taxon>Bacillati</taxon>
        <taxon>Actinomycetota</taxon>
        <taxon>Actinomycetes</taxon>
        <taxon>Micromonosporales</taxon>
        <taxon>Micromonosporaceae</taxon>
        <taxon>Dactylosporangium</taxon>
    </lineage>
</organism>
<dbReference type="GO" id="GO:0005524">
    <property type="term" value="F:ATP binding"/>
    <property type="evidence" value="ECO:0007669"/>
    <property type="project" value="UniProtKB-UniRule"/>
</dbReference>
<dbReference type="GO" id="GO:0019303">
    <property type="term" value="P:D-ribose catabolic process"/>
    <property type="evidence" value="ECO:0007669"/>
    <property type="project" value="UniProtKB-UniRule"/>
</dbReference>
<keyword evidence="7 12" id="KW-0418">Kinase</keyword>
<comment type="catalytic activity">
    <reaction evidence="12">
        <text>D-ribose + ATP = D-ribose 5-phosphate + ADP + H(+)</text>
        <dbReference type="Rhea" id="RHEA:13697"/>
        <dbReference type="ChEBI" id="CHEBI:15378"/>
        <dbReference type="ChEBI" id="CHEBI:30616"/>
        <dbReference type="ChEBI" id="CHEBI:47013"/>
        <dbReference type="ChEBI" id="CHEBI:78346"/>
        <dbReference type="ChEBI" id="CHEBI:456216"/>
        <dbReference type="EC" id="2.7.1.15"/>
    </reaction>
</comment>
<feature type="binding site" evidence="12">
    <location>
        <position position="279"/>
    </location>
    <ligand>
        <name>K(+)</name>
        <dbReference type="ChEBI" id="CHEBI:29103"/>
    </ligand>
</feature>
<evidence type="ECO:0000256" key="1">
    <source>
        <dbReference type="ARBA" id="ARBA00005380"/>
    </source>
</evidence>
<comment type="caution">
    <text evidence="12">Lacks conserved residue(s) required for the propagation of feature annotation.</text>
</comment>
<gene>
    <name evidence="12 14" type="primary">rbsK</name>
    <name evidence="14" type="ORF">GCM10007977_052780</name>
</gene>
<keyword evidence="4 12" id="KW-0808">Transferase</keyword>
<evidence type="ECO:0000256" key="6">
    <source>
        <dbReference type="ARBA" id="ARBA00022741"/>
    </source>
</evidence>
<name>A0A917TYS6_9ACTN</name>
<evidence type="ECO:0000259" key="13">
    <source>
        <dbReference type="Pfam" id="PF00294"/>
    </source>
</evidence>
<dbReference type="InterPro" id="IPR002139">
    <property type="entry name" value="Ribo/fructo_kinase"/>
</dbReference>
<keyword evidence="5 12" id="KW-0479">Metal-binding</keyword>
<evidence type="ECO:0000256" key="10">
    <source>
        <dbReference type="ARBA" id="ARBA00022958"/>
    </source>
</evidence>
<evidence type="ECO:0000313" key="15">
    <source>
        <dbReference type="Proteomes" id="UP000642070"/>
    </source>
</evidence>
<protein>
    <recommendedName>
        <fullName evidence="3 12">Ribokinase</fullName>
        <shortName evidence="12">RK</shortName>
        <ecNumber evidence="2 12">2.7.1.15</ecNumber>
    </recommendedName>
</protein>
<evidence type="ECO:0000256" key="8">
    <source>
        <dbReference type="ARBA" id="ARBA00022840"/>
    </source>
</evidence>
<keyword evidence="15" id="KW-1185">Reference proteome</keyword>
<feature type="binding site" evidence="12">
    <location>
        <position position="240"/>
    </location>
    <ligand>
        <name>substrate</name>
    </ligand>
</feature>
<feature type="domain" description="Carbohydrate kinase PfkB" evidence="13">
    <location>
        <begin position="1"/>
        <end position="282"/>
    </location>
</feature>
<dbReference type="AlphaFoldDB" id="A0A917TYS6"/>
<feature type="binding site" evidence="12">
    <location>
        <position position="270"/>
    </location>
    <ligand>
        <name>K(+)</name>
        <dbReference type="ChEBI" id="CHEBI:29103"/>
    </ligand>
</feature>
<evidence type="ECO:0000256" key="3">
    <source>
        <dbReference type="ARBA" id="ARBA00016943"/>
    </source>
</evidence>
<dbReference type="PANTHER" id="PTHR10584:SF166">
    <property type="entry name" value="RIBOKINASE"/>
    <property type="match status" value="1"/>
</dbReference>
<keyword evidence="12" id="KW-0963">Cytoplasm</keyword>
<feature type="binding site" evidence="12">
    <location>
        <position position="275"/>
    </location>
    <ligand>
        <name>K(+)</name>
        <dbReference type="ChEBI" id="CHEBI:29103"/>
    </ligand>
</feature>
<dbReference type="GO" id="GO:0046872">
    <property type="term" value="F:metal ion binding"/>
    <property type="evidence" value="ECO:0007669"/>
    <property type="project" value="UniProtKB-KW"/>
</dbReference>
<feature type="binding site" evidence="12">
    <location>
        <position position="234"/>
    </location>
    <ligand>
        <name>K(+)</name>
        <dbReference type="ChEBI" id="CHEBI:29103"/>
    </ligand>
</feature>
<dbReference type="GO" id="GO:0005829">
    <property type="term" value="C:cytosol"/>
    <property type="evidence" value="ECO:0007669"/>
    <property type="project" value="TreeGrafter"/>
</dbReference>
<feature type="binding site" evidence="12">
    <location>
        <begin position="207"/>
        <end position="212"/>
    </location>
    <ligand>
        <name>ATP</name>
        <dbReference type="ChEBI" id="CHEBI:30616"/>
    </ligand>
</feature>
<accession>A0A917TYS6</accession>
<comment type="cofactor">
    <cofactor evidence="12">
        <name>Mg(2+)</name>
        <dbReference type="ChEBI" id="CHEBI:18420"/>
    </cofactor>
    <text evidence="12">Requires a divalent cation, most likely magnesium in vivo, as an electrophilic catalyst to aid phosphoryl group transfer. It is the chelate of the metal and the nucleotide that is the actual substrate.</text>
</comment>
<comment type="similarity">
    <text evidence="1">Belongs to the carbohydrate kinase pfkB family.</text>
</comment>
<sequence>MSTVVVVGSVNIDLVAAGGRMPRPGETVMMERFAEIHGGKGGNQAAAAAALGATTHLVGAVGDDDRGRSARADLAARGVHLGGLATVPAPTGVAVILVDDDGENSIAVVAGANAALTPAQVSAALDAIAGPAAVVASLEVPLPAVEAAAAEAHRRGWPMILNPAPARPLPASLVSRCTAVTPNERELTALGGAATLLAAGAGAVVVTRGGAGCEIHTGAGSPVPVPPAPATVVDTTGAGDIFTAALAVALATARPLPDAVRWAAAAGALATEAFGARGSLPTAPAVDARAA</sequence>
<dbReference type="InterPro" id="IPR011877">
    <property type="entry name" value="Ribokinase"/>
</dbReference>
<dbReference type="RefSeq" id="WP_190252628.1">
    <property type="nucleotide sequence ID" value="NZ_BMPI01000027.1"/>
</dbReference>
<dbReference type="PRINTS" id="PR00990">
    <property type="entry name" value="RIBOKINASE"/>
</dbReference>
<dbReference type="EMBL" id="BMPI01000027">
    <property type="protein sequence ID" value="GGM44611.1"/>
    <property type="molecule type" value="Genomic_DNA"/>
</dbReference>
<comment type="function">
    <text evidence="12">Catalyzes the phosphorylation of ribose at O-5 in a reaction requiring ATP and magnesium. The resulting D-ribose-5-phosphate can then be used either for sythesis of nucleotides, histidine, and tryptophan, or as a component of the pentose phosphate pathway.</text>
</comment>
<feature type="binding site" evidence="12">
    <location>
        <position position="236"/>
    </location>
    <ligand>
        <name>K(+)</name>
        <dbReference type="ChEBI" id="CHEBI:29103"/>
    </ligand>
</feature>
<feature type="binding site" evidence="12">
    <location>
        <position position="183"/>
    </location>
    <ligand>
        <name>ATP</name>
        <dbReference type="ChEBI" id="CHEBI:30616"/>
    </ligand>
</feature>
<dbReference type="InterPro" id="IPR011611">
    <property type="entry name" value="PfkB_dom"/>
</dbReference>
<feature type="binding site" evidence="12">
    <location>
        <position position="273"/>
    </location>
    <ligand>
        <name>K(+)</name>
        <dbReference type="ChEBI" id="CHEBI:29103"/>
    </ligand>
</feature>
<evidence type="ECO:0000256" key="5">
    <source>
        <dbReference type="ARBA" id="ARBA00022723"/>
    </source>
</evidence>
<evidence type="ECO:0000256" key="4">
    <source>
        <dbReference type="ARBA" id="ARBA00022679"/>
    </source>
</evidence>
<dbReference type="EC" id="2.7.1.15" evidence="2 12"/>
<keyword evidence="9 12" id="KW-0460">Magnesium</keyword>
<feature type="active site" description="Proton acceptor" evidence="12">
    <location>
        <position position="240"/>
    </location>
</feature>
<evidence type="ECO:0000256" key="2">
    <source>
        <dbReference type="ARBA" id="ARBA00012035"/>
    </source>
</evidence>
<keyword evidence="6 12" id="KW-0547">Nucleotide-binding</keyword>
<proteinExistence type="inferred from homology"/>
<reference evidence="14" key="1">
    <citation type="journal article" date="2014" name="Int. J. Syst. Evol. Microbiol.">
        <title>Complete genome sequence of Corynebacterium casei LMG S-19264T (=DSM 44701T), isolated from a smear-ripened cheese.</title>
        <authorList>
            <consortium name="US DOE Joint Genome Institute (JGI-PGF)"/>
            <person name="Walter F."/>
            <person name="Albersmeier A."/>
            <person name="Kalinowski J."/>
            <person name="Ruckert C."/>
        </authorList>
    </citation>
    <scope>NUCLEOTIDE SEQUENCE</scope>
    <source>
        <strain evidence="14">JCM 19831</strain>
    </source>
</reference>
<evidence type="ECO:0000256" key="7">
    <source>
        <dbReference type="ARBA" id="ARBA00022777"/>
    </source>
</evidence>
<comment type="subcellular location">
    <subcellularLocation>
        <location evidence="12">Cytoplasm</location>
    </subcellularLocation>
</comment>
<evidence type="ECO:0000256" key="12">
    <source>
        <dbReference type="HAMAP-Rule" id="MF_01987"/>
    </source>
</evidence>
<keyword evidence="11 12" id="KW-0119">Carbohydrate metabolism</keyword>
<feature type="binding site" evidence="12">
    <location>
        <begin position="11"/>
        <end position="13"/>
    </location>
    <ligand>
        <name>substrate</name>
    </ligand>
</feature>
<comment type="subunit">
    <text evidence="12">Homodimer.</text>
</comment>
<keyword evidence="8 12" id="KW-0067">ATP-binding</keyword>
<comment type="caution">
    <text evidence="14">The sequence shown here is derived from an EMBL/GenBank/DDBJ whole genome shotgun (WGS) entry which is preliminary data.</text>
</comment>
<dbReference type="PROSITE" id="PS00584">
    <property type="entry name" value="PFKB_KINASES_2"/>
    <property type="match status" value="1"/>
</dbReference>
<keyword evidence="10 12" id="KW-0630">Potassium</keyword>
<evidence type="ECO:0000313" key="14">
    <source>
        <dbReference type="EMBL" id="GGM44611.1"/>
    </source>
</evidence>
<comment type="activity regulation">
    <text evidence="12">Activated by a monovalent cation that binds near, but not in, the active site. The most likely occupant of the site in vivo is potassium. Ion binding induces a conformational change that may alter substrate affinity.</text>
</comment>
<feature type="binding site" evidence="12">
    <location>
        <begin position="239"/>
        <end position="240"/>
    </location>
    <ligand>
        <name>ATP</name>
        <dbReference type="ChEBI" id="CHEBI:30616"/>
    </ligand>
</feature>
<evidence type="ECO:0000256" key="11">
    <source>
        <dbReference type="ARBA" id="ARBA00023277"/>
    </source>
</evidence>
<dbReference type="InterPro" id="IPR029056">
    <property type="entry name" value="Ribokinase-like"/>
</dbReference>
<feature type="binding site" evidence="12">
    <location>
        <begin position="39"/>
        <end position="43"/>
    </location>
    <ligand>
        <name>substrate</name>
    </ligand>
</feature>
<comment type="pathway">
    <text evidence="12">Carbohydrate metabolism; D-ribose degradation; D-ribose 5-phosphate from beta-D-ribopyranose: step 2/2.</text>
</comment>
<dbReference type="GO" id="GO:0004747">
    <property type="term" value="F:ribokinase activity"/>
    <property type="evidence" value="ECO:0007669"/>
    <property type="project" value="UniProtKB-UniRule"/>
</dbReference>
<dbReference type="SUPFAM" id="SSF53613">
    <property type="entry name" value="Ribokinase-like"/>
    <property type="match status" value="1"/>
</dbReference>